<evidence type="ECO:0000313" key="2">
    <source>
        <dbReference type="Proteomes" id="UP000053095"/>
    </source>
</evidence>
<protein>
    <submittedName>
        <fullName evidence="1">Uncharacterized protein</fullName>
    </submittedName>
</protein>
<name>A0A6V8H954_TALPI</name>
<comment type="caution">
    <text evidence="1">The sequence shown here is derived from an EMBL/GenBank/DDBJ whole genome shotgun (WGS) entry which is preliminary data.</text>
</comment>
<keyword evidence="2" id="KW-1185">Reference proteome</keyword>
<gene>
    <name evidence="1" type="ORF">TCE0_033f08271</name>
</gene>
<reference evidence="2" key="1">
    <citation type="journal article" date="2015" name="Genome Announc.">
        <title>Draft genome sequence of Talaromyces cellulolyticus strain Y-94, a source of lignocellulosic biomass-degrading enzymes.</title>
        <authorList>
            <person name="Fujii T."/>
            <person name="Koike H."/>
            <person name="Sawayama S."/>
            <person name="Yano S."/>
            <person name="Inoue H."/>
        </authorList>
    </citation>
    <scope>NUCLEOTIDE SEQUENCE [LARGE SCALE GENOMIC DNA]</scope>
    <source>
        <strain evidence="2">Y-94</strain>
    </source>
</reference>
<evidence type="ECO:0000313" key="1">
    <source>
        <dbReference type="EMBL" id="GAM37932.1"/>
    </source>
</evidence>
<accession>A0A6V8H954</accession>
<sequence>MSIAPAMEDNGHECFPYGLSKTTPTYEYQNAAHYSAVLSRQLDRLRLHQDTSDYVIFTNINQEQLSRDFQESTDWPFESYFPRLQVLLTKLETDIHANAARKFEFALLRKLSAMNGRDKQLDLPGAALVKTPERSKKADNSYKPHYGPKYRDKKWPTLAVEVAYSESWRKLANDARWWLAASNGDIKTMITISINQKYREITCDKWGLNAEEEPVALYRVQMQRDAGCEHVKISNKDPLIIGFEDLFLRPSQDACEGDVVFSQDDLTELASMIWRVQFDE</sequence>
<dbReference type="Proteomes" id="UP000053095">
    <property type="component" value="Unassembled WGS sequence"/>
</dbReference>
<dbReference type="AlphaFoldDB" id="A0A6V8H954"/>
<dbReference type="EMBL" id="DF933829">
    <property type="protein sequence ID" value="GAM37932.1"/>
    <property type="molecule type" value="Genomic_DNA"/>
</dbReference>
<proteinExistence type="predicted"/>
<organism evidence="1 2">
    <name type="scientific">Talaromyces pinophilus</name>
    <name type="common">Penicillium pinophilum</name>
    <dbReference type="NCBI Taxonomy" id="128442"/>
    <lineage>
        <taxon>Eukaryota</taxon>
        <taxon>Fungi</taxon>
        <taxon>Dikarya</taxon>
        <taxon>Ascomycota</taxon>
        <taxon>Pezizomycotina</taxon>
        <taxon>Eurotiomycetes</taxon>
        <taxon>Eurotiomycetidae</taxon>
        <taxon>Eurotiales</taxon>
        <taxon>Trichocomaceae</taxon>
        <taxon>Talaromyces</taxon>
        <taxon>Talaromyces sect. Talaromyces</taxon>
    </lineage>
</organism>